<dbReference type="Gene3D" id="3.40.50.620">
    <property type="entry name" value="HUPs"/>
    <property type="match status" value="1"/>
</dbReference>
<dbReference type="PANTHER" id="PTHR46989">
    <property type="entry name" value="USP DOMAIN-CONTAINING PROTEIN"/>
    <property type="match status" value="1"/>
</dbReference>
<feature type="region of interest" description="Disordered" evidence="1">
    <location>
        <begin position="1"/>
        <end position="22"/>
    </location>
</feature>
<dbReference type="CDD" id="cd23659">
    <property type="entry name" value="USP_At3g01520-like"/>
    <property type="match status" value="1"/>
</dbReference>
<sequence>MAAKERPSIGDSREGQPATRPRSQSVIGRIVVVAVDSSENAKYAFDYYLDNIHKSDDLVVLVHCPETPRLPSFKFKTGIAPPVDDWKKALDEMNSKTRQIEEDYEGTLVAKKLKYKVRGESYKNPGEGILNIADEERADLIVVGSRGSDAKRKLFIGSVSEYIVRRSNAATLVVPSPKRRMSCTDK</sequence>
<evidence type="ECO:0000259" key="2">
    <source>
        <dbReference type="Pfam" id="PF00582"/>
    </source>
</evidence>
<dbReference type="PANTHER" id="PTHR46989:SF3">
    <property type="entry name" value="USPA DOMAIN-CONTAINING PROTEIN"/>
    <property type="match status" value="1"/>
</dbReference>
<accession>A0AAD9IRJ7</accession>
<protein>
    <recommendedName>
        <fullName evidence="2">UspA domain-containing protein</fullName>
    </recommendedName>
</protein>
<evidence type="ECO:0000313" key="3">
    <source>
        <dbReference type="EMBL" id="KAK2139369.1"/>
    </source>
</evidence>
<feature type="compositionally biased region" description="Basic and acidic residues" evidence="1">
    <location>
        <begin position="1"/>
        <end position="14"/>
    </location>
</feature>
<dbReference type="Proteomes" id="UP001208570">
    <property type="component" value="Unassembled WGS sequence"/>
</dbReference>
<evidence type="ECO:0000313" key="4">
    <source>
        <dbReference type="Proteomes" id="UP001208570"/>
    </source>
</evidence>
<dbReference type="EMBL" id="JAODUP010001837">
    <property type="protein sequence ID" value="KAK2139369.1"/>
    <property type="molecule type" value="Genomic_DNA"/>
</dbReference>
<dbReference type="SUPFAM" id="SSF52402">
    <property type="entry name" value="Adenine nucleotide alpha hydrolases-like"/>
    <property type="match status" value="1"/>
</dbReference>
<reference evidence="3" key="1">
    <citation type="journal article" date="2023" name="Mol. Biol. Evol.">
        <title>Third-Generation Sequencing Reveals the Adaptive Role of the Epigenome in Three Deep-Sea Polychaetes.</title>
        <authorList>
            <person name="Perez M."/>
            <person name="Aroh O."/>
            <person name="Sun Y."/>
            <person name="Lan Y."/>
            <person name="Juniper S.K."/>
            <person name="Young C.R."/>
            <person name="Angers B."/>
            <person name="Qian P.Y."/>
        </authorList>
    </citation>
    <scope>NUCLEOTIDE SEQUENCE</scope>
    <source>
        <strain evidence="3">P08H-3</strain>
    </source>
</reference>
<dbReference type="PRINTS" id="PR01438">
    <property type="entry name" value="UNVRSLSTRESS"/>
</dbReference>
<name>A0AAD9IRJ7_9ANNE</name>
<gene>
    <name evidence="3" type="ORF">LSH36_1842g00003</name>
</gene>
<comment type="caution">
    <text evidence="3">The sequence shown here is derived from an EMBL/GenBank/DDBJ whole genome shotgun (WGS) entry which is preliminary data.</text>
</comment>
<dbReference type="Pfam" id="PF00582">
    <property type="entry name" value="Usp"/>
    <property type="match status" value="1"/>
</dbReference>
<proteinExistence type="predicted"/>
<organism evidence="3 4">
    <name type="scientific">Paralvinella palmiformis</name>
    <dbReference type="NCBI Taxonomy" id="53620"/>
    <lineage>
        <taxon>Eukaryota</taxon>
        <taxon>Metazoa</taxon>
        <taxon>Spiralia</taxon>
        <taxon>Lophotrochozoa</taxon>
        <taxon>Annelida</taxon>
        <taxon>Polychaeta</taxon>
        <taxon>Sedentaria</taxon>
        <taxon>Canalipalpata</taxon>
        <taxon>Terebellida</taxon>
        <taxon>Terebelliformia</taxon>
        <taxon>Alvinellidae</taxon>
        <taxon>Paralvinella</taxon>
    </lineage>
</organism>
<dbReference type="InterPro" id="IPR006016">
    <property type="entry name" value="UspA"/>
</dbReference>
<dbReference type="InterPro" id="IPR014729">
    <property type="entry name" value="Rossmann-like_a/b/a_fold"/>
</dbReference>
<dbReference type="InterPro" id="IPR006015">
    <property type="entry name" value="Universal_stress_UspA"/>
</dbReference>
<evidence type="ECO:0000256" key="1">
    <source>
        <dbReference type="SAM" id="MobiDB-lite"/>
    </source>
</evidence>
<feature type="domain" description="UspA" evidence="2">
    <location>
        <begin position="29"/>
        <end position="175"/>
    </location>
</feature>
<dbReference type="AlphaFoldDB" id="A0AAD9IRJ7"/>
<keyword evidence="4" id="KW-1185">Reference proteome</keyword>